<keyword evidence="4" id="KW-0067">ATP-binding</keyword>
<dbReference type="PROSITE" id="PS50893">
    <property type="entry name" value="ABC_TRANSPORTER_2"/>
    <property type="match status" value="1"/>
</dbReference>
<feature type="domain" description="ABC transmembrane type-1" evidence="10">
    <location>
        <begin position="23"/>
        <end position="306"/>
    </location>
</feature>
<feature type="transmembrane region" description="Helical" evidence="8">
    <location>
        <begin position="279"/>
        <end position="301"/>
    </location>
</feature>
<keyword evidence="12" id="KW-1185">Reference proteome</keyword>
<dbReference type="InterPro" id="IPR036640">
    <property type="entry name" value="ABC1_TM_sf"/>
</dbReference>
<dbReference type="PANTHER" id="PTHR43394">
    <property type="entry name" value="ATP-DEPENDENT PERMEASE MDL1, MITOCHONDRIAL"/>
    <property type="match status" value="1"/>
</dbReference>
<evidence type="ECO:0000313" key="11">
    <source>
        <dbReference type="EMBL" id="RKH46119.1"/>
    </source>
</evidence>
<gene>
    <name evidence="11" type="primary">cydC</name>
    <name evidence="11" type="ORF">D7X12_06085</name>
</gene>
<dbReference type="InterPro" id="IPR011527">
    <property type="entry name" value="ABC1_TM_dom"/>
</dbReference>
<evidence type="ECO:0000256" key="4">
    <source>
        <dbReference type="ARBA" id="ARBA00022840"/>
    </source>
</evidence>
<accession>A0A3A8NRI7</accession>
<dbReference type="SUPFAM" id="SSF90123">
    <property type="entry name" value="ABC transporter transmembrane region"/>
    <property type="match status" value="1"/>
</dbReference>
<keyword evidence="2 8" id="KW-0812">Transmembrane</keyword>
<evidence type="ECO:0000259" key="9">
    <source>
        <dbReference type="PROSITE" id="PS50893"/>
    </source>
</evidence>
<comment type="caution">
    <text evidence="11">The sequence shown here is derived from an EMBL/GenBank/DDBJ whole genome shotgun (WGS) entry which is preliminary data.</text>
</comment>
<evidence type="ECO:0000259" key="10">
    <source>
        <dbReference type="PROSITE" id="PS50929"/>
    </source>
</evidence>
<dbReference type="Proteomes" id="UP000273405">
    <property type="component" value="Unassembled WGS sequence"/>
</dbReference>
<dbReference type="GO" id="GO:0005524">
    <property type="term" value="F:ATP binding"/>
    <property type="evidence" value="ECO:0007669"/>
    <property type="project" value="UniProtKB-KW"/>
</dbReference>
<dbReference type="InterPro" id="IPR003593">
    <property type="entry name" value="AAA+_ATPase"/>
</dbReference>
<feature type="compositionally biased region" description="Basic and acidic residues" evidence="7">
    <location>
        <begin position="564"/>
        <end position="579"/>
    </location>
</feature>
<sequence length="590" mass="62623">MQDTGSGMGLLWSWMRVTWPRLAVAALLGTLTIASSVALTAVSAGLICHAALRVPLAELQLAIVGVRFFGLCRAGLRYLERLVSHSATFALLAKMRTGCYRALEAMRPAQLRSLGRGDVLSRVVSDVETLEHFYLRVVAPPVIALAITLLTSALLAGWSPALGLRSLAVLGVGLVLAPLLTWRLSRGAGAAEVQARASLKAAWVDTLQGAGDLLLLGAQERMRARTGQELKRVQAAQSRIASAEGAGNAVGVLVGGLIPLVLLPVALDLVRRGDLGVADLVMMVLVPIAALEALAGLPLAVQSLGHSLAAARRLQALGLGAGGAEAERTLTHAEGAPGPFALEACELRFRYDAEQPWVLEGTSFAVRTGTFAVLTGESGAGKSTLLHLLAEAQAGHEGELQLAGQDVRDLDEETRRRKVALVTQSPHLFNATLRDNLRLARPGATDAELHRAADAACLTGWIASLPDGLDSWMGEEGLRLSGGERQRVALARALLQDTPLLLLDEPTAELDTETEQHVLAHLKALCPQRTVLMVTHRPAALACADVTFRMELGGGVRMDCLPVESHRPLEDPPGRHEGATPRQSPRTFYS</sequence>
<dbReference type="EMBL" id="RAWG01000026">
    <property type="protein sequence ID" value="RKH46119.1"/>
    <property type="molecule type" value="Genomic_DNA"/>
</dbReference>
<comment type="subcellular location">
    <subcellularLocation>
        <location evidence="1">Cell membrane</location>
        <topology evidence="1">Multi-pass membrane protein</topology>
    </subcellularLocation>
</comment>
<dbReference type="InterPro" id="IPR039421">
    <property type="entry name" value="Type_1_exporter"/>
</dbReference>
<dbReference type="Gene3D" id="1.20.1560.10">
    <property type="entry name" value="ABC transporter type 1, transmembrane domain"/>
    <property type="match status" value="1"/>
</dbReference>
<feature type="compositionally biased region" description="Polar residues" evidence="7">
    <location>
        <begin position="581"/>
        <end position="590"/>
    </location>
</feature>
<proteinExistence type="predicted"/>
<protein>
    <submittedName>
        <fullName evidence="11">Thiol reductant ABC exporter subunit CydC</fullName>
    </submittedName>
</protein>
<dbReference type="RefSeq" id="WP_120624314.1">
    <property type="nucleotide sequence ID" value="NZ_RAWG01000026.1"/>
</dbReference>
<dbReference type="GO" id="GO:0005886">
    <property type="term" value="C:plasma membrane"/>
    <property type="evidence" value="ECO:0007669"/>
    <property type="project" value="UniProtKB-SubCell"/>
</dbReference>
<organism evidence="11 12">
    <name type="scientific">Corallococcus sicarius</name>
    <dbReference type="NCBI Taxonomy" id="2316726"/>
    <lineage>
        <taxon>Bacteria</taxon>
        <taxon>Pseudomonadati</taxon>
        <taxon>Myxococcota</taxon>
        <taxon>Myxococcia</taxon>
        <taxon>Myxococcales</taxon>
        <taxon>Cystobacterineae</taxon>
        <taxon>Myxococcaceae</taxon>
        <taxon>Corallococcus</taxon>
    </lineage>
</organism>
<dbReference type="GO" id="GO:0045454">
    <property type="term" value="P:cell redox homeostasis"/>
    <property type="evidence" value="ECO:0007669"/>
    <property type="project" value="InterPro"/>
</dbReference>
<dbReference type="OrthoDB" id="9760168at2"/>
<feature type="transmembrane region" description="Helical" evidence="8">
    <location>
        <begin position="133"/>
        <end position="156"/>
    </location>
</feature>
<dbReference type="SUPFAM" id="SSF52540">
    <property type="entry name" value="P-loop containing nucleoside triphosphate hydrolases"/>
    <property type="match status" value="1"/>
</dbReference>
<dbReference type="InterPro" id="IPR017871">
    <property type="entry name" value="ABC_transporter-like_CS"/>
</dbReference>
<dbReference type="Pfam" id="PF00005">
    <property type="entry name" value="ABC_tran"/>
    <property type="match status" value="1"/>
</dbReference>
<evidence type="ECO:0000256" key="1">
    <source>
        <dbReference type="ARBA" id="ARBA00004651"/>
    </source>
</evidence>
<evidence type="ECO:0000256" key="2">
    <source>
        <dbReference type="ARBA" id="ARBA00022692"/>
    </source>
</evidence>
<keyword evidence="3" id="KW-0547">Nucleotide-binding</keyword>
<reference evidence="12" key="1">
    <citation type="submission" date="2018-09" db="EMBL/GenBank/DDBJ databases">
        <authorList>
            <person name="Livingstone P.G."/>
            <person name="Whitworth D.E."/>
        </authorList>
    </citation>
    <scope>NUCLEOTIDE SEQUENCE [LARGE SCALE GENOMIC DNA]</scope>
    <source>
        <strain evidence="12">CA040B</strain>
    </source>
</reference>
<feature type="transmembrane region" description="Helical" evidence="8">
    <location>
        <begin position="162"/>
        <end position="182"/>
    </location>
</feature>
<dbReference type="GO" id="GO:0015421">
    <property type="term" value="F:ABC-type oligopeptide transporter activity"/>
    <property type="evidence" value="ECO:0007669"/>
    <property type="project" value="TreeGrafter"/>
</dbReference>
<feature type="region of interest" description="Disordered" evidence="7">
    <location>
        <begin position="564"/>
        <end position="590"/>
    </location>
</feature>
<name>A0A3A8NRI7_9BACT</name>
<dbReference type="PROSITE" id="PS00211">
    <property type="entry name" value="ABC_TRANSPORTER_1"/>
    <property type="match status" value="1"/>
</dbReference>
<dbReference type="InterPro" id="IPR003439">
    <property type="entry name" value="ABC_transporter-like_ATP-bd"/>
</dbReference>
<dbReference type="InterPro" id="IPR014223">
    <property type="entry name" value="ABC_CydC/D"/>
</dbReference>
<dbReference type="SMART" id="SM00382">
    <property type="entry name" value="AAA"/>
    <property type="match status" value="1"/>
</dbReference>
<evidence type="ECO:0000256" key="8">
    <source>
        <dbReference type="SAM" id="Phobius"/>
    </source>
</evidence>
<feature type="transmembrane region" description="Helical" evidence="8">
    <location>
        <begin position="246"/>
        <end position="267"/>
    </location>
</feature>
<evidence type="ECO:0000256" key="3">
    <source>
        <dbReference type="ARBA" id="ARBA00022741"/>
    </source>
</evidence>
<dbReference type="InterPro" id="IPR027417">
    <property type="entry name" value="P-loop_NTPase"/>
</dbReference>
<dbReference type="GO" id="GO:0016887">
    <property type="term" value="F:ATP hydrolysis activity"/>
    <property type="evidence" value="ECO:0007669"/>
    <property type="project" value="InterPro"/>
</dbReference>
<dbReference type="PROSITE" id="PS50929">
    <property type="entry name" value="ABC_TM1F"/>
    <property type="match status" value="1"/>
</dbReference>
<keyword evidence="6 8" id="KW-0472">Membrane</keyword>
<evidence type="ECO:0000256" key="5">
    <source>
        <dbReference type="ARBA" id="ARBA00022989"/>
    </source>
</evidence>
<dbReference type="NCBIfam" id="TIGR02868">
    <property type="entry name" value="CydC"/>
    <property type="match status" value="1"/>
</dbReference>
<keyword evidence="5 8" id="KW-1133">Transmembrane helix</keyword>
<feature type="domain" description="ABC transporter" evidence="9">
    <location>
        <begin position="342"/>
        <end position="577"/>
    </location>
</feature>
<dbReference type="AlphaFoldDB" id="A0A3A8NRI7"/>
<evidence type="ECO:0000313" key="12">
    <source>
        <dbReference type="Proteomes" id="UP000273405"/>
    </source>
</evidence>
<dbReference type="Gene3D" id="3.40.50.300">
    <property type="entry name" value="P-loop containing nucleotide triphosphate hydrolases"/>
    <property type="match status" value="1"/>
</dbReference>
<evidence type="ECO:0000256" key="6">
    <source>
        <dbReference type="ARBA" id="ARBA00023136"/>
    </source>
</evidence>
<dbReference type="GO" id="GO:0034775">
    <property type="term" value="P:glutathione transmembrane transport"/>
    <property type="evidence" value="ECO:0007669"/>
    <property type="project" value="InterPro"/>
</dbReference>
<dbReference type="PANTHER" id="PTHR43394:SF1">
    <property type="entry name" value="ATP-BINDING CASSETTE SUB-FAMILY B MEMBER 10, MITOCHONDRIAL"/>
    <property type="match status" value="1"/>
</dbReference>
<evidence type="ECO:0000256" key="7">
    <source>
        <dbReference type="SAM" id="MobiDB-lite"/>
    </source>
</evidence>